<keyword evidence="1" id="KW-0732">Signal</keyword>
<dbReference type="Pfam" id="PF13511">
    <property type="entry name" value="DUF4124"/>
    <property type="match status" value="1"/>
</dbReference>
<evidence type="ECO:0000256" key="1">
    <source>
        <dbReference type="SAM" id="SignalP"/>
    </source>
</evidence>
<feature type="signal peptide" evidence="1">
    <location>
        <begin position="1"/>
        <end position="17"/>
    </location>
</feature>
<dbReference type="AlphaFoldDB" id="A0A969W8L2"/>
<feature type="domain" description="DUF4124" evidence="2">
    <location>
        <begin position="9"/>
        <end position="59"/>
    </location>
</feature>
<reference evidence="3" key="1">
    <citation type="submission" date="2020-03" db="EMBL/GenBank/DDBJ databases">
        <title>Solimonas marina sp. nov., isolated from deep seawater of the Pacific Ocean.</title>
        <authorList>
            <person name="Liu X."/>
            <person name="Lai Q."/>
            <person name="Sun F."/>
            <person name="Gai Y."/>
            <person name="Li G."/>
            <person name="Shao Z."/>
        </authorList>
    </citation>
    <scope>NUCLEOTIDE SEQUENCE</scope>
    <source>
        <strain evidence="3">C16B3</strain>
    </source>
</reference>
<proteinExistence type="predicted"/>
<organism evidence="3 4">
    <name type="scientific">Solimonas marina</name>
    <dbReference type="NCBI Taxonomy" id="2714601"/>
    <lineage>
        <taxon>Bacteria</taxon>
        <taxon>Pseudomonadati</taxon>
        <taxon>Pseudomonadota</taxon>
        <taxon>Gammaproteobacteria</taxon>
        <taxon>Nevskiales</taxon>
        <taxon>Nevskiaceae</taxon>
        <taxon>Solimonas</taxon>
    </lineage>
</organism>
<evidence type="ECO:0000313" key="3">
    <source>
        <dbReference type="EMBL" id="NKF21988.1"/>
    </source>
</evidence>
<keyword evidence="4" id="KW-1185">Reference proteome</keyword>
<sequence>MLFAVGLALTATFVATAGEPVYRYIDADGVVHYTDRAPERNARPLKLEAPSGTTPSRPPAFYSAEALREAARFAVRIESPTPGERDVEAHGAVAAASVMPGLVSGFHLVYQLDGKSLSPQPVDDLSVSMGALAPGRHTLVVVLLDDRGAERARSVPAVFDVPSASLANNAPR</sequence>
<feature type="chain" id="PRO_5037655525" evidence="1">
    <location>
        <begin position="18"/>
        <end position="172"/>
    </location>
</feature>
<comment type="caution">
    <text evidence="3">The sequence shown here is derived from an EMBL/GenBank/DDBJ whole genome shotgun (WGS) entry which is preliminary data.</text>
</comment>
<evidence type="ECO:0000313" key="4">
    <source>
        <dbReference type="Proteomes" id="UP000653472"/>
    </source>
</evidence>
<dbReference type="RefSeq" id="WP_168147251.1">
    <property type="nucleotide sequence ID" value="NZ_JAAVXB010000003.1"/>
</dbReference>
<gene>
    <name evidence="3" type="ORF">G7Y82_06630</name>
</gene>
<protein>
    <submittedName>
        <fullName evidence="3">DUF4124 domain-containing protein</fullName>
    </submittedName>
</protein>
<dbReference type="InterPro" id="IPR025392">
    <property type="entry name" value="DUF4124"/>
</dbReference>
<dbReference type="EMBL" id="JAAVXB010000003">
    <property type="protein sequence ID" value="NKF21988.1"/>
    <property type="molecule type" value="Genomic_DNA"/>
</dbReference>
<evidence type="ECO:0000259" key="2">
    <source>
        <dbReference type="Pfam" id="PF13511"/>
    </source>
</evidence>
<name>A0A969W8L2_9GAMM</name>
<dbReference type="Proteomes" id="UP000653472">
    <property type="component" value="Unassembled WGS sequence"/>
</dbReference>
<accession>A0A969W8L2</accession>